<dbReference type="PROSITE" id="PS51257">
    <property type="entry name" value="PROKAR_LIPOPROTEIN"/>
    <property type="match status" value="1"/>
</dbReference>
<dbReference type="Gene3D" id="3.40.190.10">
    <property type="entry name" value="Periplasmic binding protein-like II"/>
    <property type="match status" value="1"/>
</dbReference>
<feature type="chain" id="PRO_5010318448" evidence="1">
    <location>
        <begin position="26"/>
        <end position="447"/>
    </location>
</feature>
<dbReference type="RefSeq" id="WP_074645566.1">
    <property type="nucleotide sequence ID" value="NZ_AP025286.1"/>
</dbReference>
<name>A0A1H9JMR0_9SPIR</name>
<evidence type="ECO:0000256" key="1">
    <source>
        <dbReference type="SAM" id="SignalP"/>
    </source>
</evidence>
<dbReference type="STRING" id="163.SAMN04487775_103174"/>
<evidence type="ECO:0000313" key="2">
    <source>
        <dbReference type="EMBL" id="SEQ88079.1"/>
    </source>
</evidence>
<dbReference type="PANTHER" id="PTHR43649">
    <property type="entry name" value="ARABINOSE-BINDING PROTEIN-RELATED"/>
    <property type="match status" value="1"/>
</dbReference>
<dbReference type="eggNOG" id="COG1653">
    <property type="taxonomic scope" value="Bacteria"/>
</dbReference>
<reference evidence="2 3" key="1">
    <citation type="submission" date="2016-10" db="EMBL/GenBank/DDBJ databases">
        <authorList>
            <person name="de Groot N.N."/>
        </authorList>
    </citation>
    <scope>NUCLEOTIDE SEQUENCE [LARGE SCALE GENOMIC DNA]</scope>
    <source>
        <strain evidence="2 3">B25</strain>
    </source>
</reference>
<evidence type="ECO:0000313" key="3">
    <source>
        <dbReference type="Proteomes" id="UP000182360"/>
    </source>
</evidence>
<dbReference type="InterPro" id="IPR050490">
    <property type="entry name" value="Bact_solute-bd_prot1"/>
</dbReference>
<dbReference type="AlphaFoldDB" id="A0A1H9JMR0"/>
<dbReference type="Proteomes" id="UP000182360">
    <property type="component" value="Unassembled WGS sequence"/>
</dbReference>
<keyword evidence="3" id="KW-1185">Reference proteome</keyword>
<organism evidence="2 3">
    <name type="scientific">Treponema bryantii</name>
    <dbReference type="NCBI Taxonomy" id="163"/>
    <lineage>
        <taxon>Bacteria</taxon>
        <taxon>Pseudomonadati</taxon>
        <taxon>Spirochaetota</taxon>
        <taxon>Spirochaetia</taxon>
        <taxon>Spirochaetales</taxon>
        <taxon>Treponemataceae</taxon>
        <taxon>Treponema</taxon>
    </lineage>
</organism>
<proteinExistence type="predicted"/>
<dbReference type="PANTHER" id="PTHR43649:SF12">
    <property type="entry name" value="DIACETYLCHITOBIOSE BINDING PROTEIN DASA"/>
    <property type="match status" value="1"/>
</dbReference>
<feature type="signal peptide" evidence="1">
    <location>
        <begin position="1"/>
        <end position="25"/>
    </location>
</feature>
<sequence>MKKILSVLCVLTVAAALFTGCSKKAAKGPVTVNLWSFTDEIPGMVEKYIADHPDCGFTVNKTIIATTEGAYQPALDQALMSGGADAPDMYAAEAAFILKYSQGDMQQYAMPYKDLGIDIDAKIKAAEIAPYTVDIGSNTSGQVDALGYQTTGGCFIYRRSIAKKVFGSDDPKTIQSIIGGGSGNWTAFEAAAEKLAAAGVAIVSGDGDPWHAFENSSDKGWIVNGKLYIDPKREAFIDFSKKLTDKGWSNQTQDWTDAWFADMKDTGAKPCFGFFGPAWLINYTLAPNCGGSKVGEGTYGDWAVCNSPIGFFWGGTWVLANKNMPAAKKNAVKTLIEWITLDASNDGLLYKWANGTLNGEGGTKDTVSSGVVMAKSNGELSFLGGQNMFEYFVPANKYANGKNLTQYDETINSLWREQVRAYANGQKSRDAAIKDFKQNVADKLGVE</sequence>
<accession>A0A1H9JMR0</accession>
<keyword evidence="1" id="KW-0732">Signal</keyword>
<dbReference type="OrthoDB" id="55273at2"/>
<dbReference type="EMBL" id="FOFU01000014">
    <property type="protein sequence ID" value="SEQ88079.1"/>
    <property type="molecule type" value="Genomic_DNA"/>
</dbReference>
<protein>
    <submittedName>
        <fullName evidence="2">ABC-type glycerol-3-phosphate transport system, substrate-binding protein</fullName>
    </submittedName>
</protein>
<dbReference type="SUPFAM" id="SSF53850">
    <property type="entry name" value="Periplasmic binding protein-like II"/>
    <property type="match status" value="1"/>
</dbReference>
<gene>
    <name evidence="2" type="ORF">SAMN04487977_1144</name>
</gene>